<evidence type="ECO:0000256" key="3">
    <source>
        <dbReference type="ARBA" id="ARBA00022553"/>
    </source>
</evidence>
<evidence type="ECO:0000256" key="5">
    <source>
        <dbReference type="ARBA" id="ARBA00022741"/>
    </source>
</evidence>
<keyword evidence="9" id="KW-1133">Transmembrane helix</keyword>
<evidence type="ECO:0000313" key="11">
    <source>
        <dbReference type="EMBL" id="KUL29678.1"/>
    </source>
</evidence>
<feature type="domain" description="Signal transduction histidine kinase subgroup 3 dimerisation and phosphoacceptor" evidence="10">
    <location>
        <begin position="207"/>
        <end position="271"/>
    </location>
</feature>
<keyword evidence="7" id="KW-0067">ATP-binding</keyword>
<dbReference type="SUPFAM" id="SSF55874">
    <property type="entry name" value="ATPase domain of HSP90 chaperone/DNA topoisomerase II/histidine kinase"/>
    <property type="match status" value="1"/>
</dbReference>
<protein>
    <recommendedName>
        <fullName evidence="2">histidine kinase</fullName>
        <ecNumber evidence="2">2.7.13.3</ecNumber>
    </recommendedName>
</protein>
<keyword evidence="12" id="KW-1185">Reference proteome</keyword>
<keyword evidence="9" id="KW-0472">Membrane</keyword>
<keyword evidence="9" id="KW-0812">Transmembrane</keyword>
<keyword evidence="5" id="KW-0547">Nucleotide-binding</keyword>
<evidence type="ECO:0000256" key="6">
    <source>
        <dbReference type="ARBA" id="ARBA00022777"/>
    </source>
</evidence>
<dbReference type="PANTHER" id="PTHR24421">
    <property type="entry name" value="NITRATE/NITRITE SENSOR PROTEIN NARX-RELATED"/>
    <property type="match status" value="1"/>
</dbReference>
<dbReference type="GO" id="GO:0016020">
    <property type="term" value="C:membrane"/>
    <property type="evidence" value="ECO:0007669"/>
    <property type="project" value="InterPro"/>
</dbReference>
<gene>
    <name evidence="11" type="ORF">ADL15_26565</name>
</gene>
<evidence type="ECO:0000256" key="7">
    <source>
        <dbReference type="ARBA" id="ARBA00022840"/>
    </source>
</evidence>
<evidence type="ECO:0000256" key="2">
    <source>
        <dbReference type="ARBA" id="ARBA00012438"/>
    </source>
</evidence>
<evidence type="ECO:0000256" key="8">
    <source>
        <dbReference type="ARBA" id="ARBA00023012"/>
    </source>
</evidence>
<accession>A0A101JMM7</accession>
<dbReference type="GO" id="GO:0046983">
    <property type="term" value="F:protein dimerization activity"/>
    <property type="evidence" value="ECO:0007669"/>
    <property type="project" value="InterPro"/>
</dbReference>
<dbReference type="Gene3D" id="3.30.565.10">
    <property type="entry name" value="Histidine kinase-like ATPase, C-terminal domain"/>
    <property type="match status" value="1"/>
</dbReference>
<dbReference type="Gene3D" id="1.20.5.1930">
    <property type="match status" value="1"/>
</dbReference>
<keyword evidence="8" id="KW-0902">Two-component regulatory system</keyword>
<feature type="transmembrane region" description="Helical" evidence="9">
    <location>
        <begin position="154"/>
        <end position="171"/>
    </location>
</feature>
<keyword evidence="4" id="KW-0808">Transferase</keyword>
<dbReference type="CDD" id="cd16917">
    <property type="entry name" value="HATPase_UhpB-NarQ-NarX-like"/>
    <property type="match status" value="1"/>
</dbReference>
<feature type="transmembrane region" description="Helical" evidence="9">
    <location>
        <begin position="84"/>
        <end position="103"/>
    </location>
</feature>
<organism evidence="11 12">
    <name type="scientific">Actinoplanes awajinensis subsp. mycoplanecinus</name>
    <dbReference type="NCBI Taxonomy" id="135947"/>
    <lineage>
        <taxon>Bacteria</taxon>
        <taxon>Bacillati</taxon>
        <taxon>Actinomycetota</taxon>
        <taxon>Actinomycetes</taxon>
        <taxon>Micromonosporales</taxon>
        <taxon>Micromonosporaceae</taxon>
        <taxon>Actinoplanes</taxon>
    </lineage>
</organism>
<evidence type="ECO:0000313" key="12">
    <source>
        <dbReference type="Proteomes" id="UP000053244"/>
    </source>
</evidence>
<sequence>MRRPVGTGHVHLIIVVEGCPLSSYARAHRRLTRQSLLVTAACVTFDVLAFVVQDLPVGGWRWMVVLLAVIAADAALATPTRYSGLVAVAAVGVNVGGAVLLGGPRSLGLNETGVLVASFRAGAWLRGGFAVGSLVVVVLGLVIAHLVRGYAFDWHVVVAALKIGMVSWLVGRYTTARRRHLDELRKRTELEERDAREAVERAVAEDRAATARDLHDVITHHVSAISVHAGAARLRFARAGADDAALGSLRSVEQASRSALGDLRHMLDVLHGQRSAADEQPGLDRIDELLHGFRTAGMAARCTITGTPFGLPQTLDGALYRIVQEMLTNALRHGDGSTIEVAVRYRAHTVEVETINPYRPPAGAHGQGRGLSGIRERTEAFGGRMISGPQPDGRHWSTAVIIDLEDSR</sequence>
<feature type="transmembrane region" description="Helical" evidence="9">
    <location>
        <begin position="123"/>
        <end position="147"/>
    </location>
</feature>
<dbReference type="AlphaFoldDB" id="A0A101JMM7"/>
<evidence type="ECO:0000256" key="4">
    <source>
        <dbReference type="ARBA" id="ARBA00022679"/>
    </source>
</evidence>
<comment type="caution">
    <text evidence="11">The sequence shown here is derived from an EMBL/GenBank/DDBJ whole genome shotgun (WGS) entry which is preliminary data.</text>
</comment>
<dbReference type="EMBL" id="LLZH01000276">
    <property type="protein sequence ID" value="KUL29678.1"/>
    <property type="molecule type" value="Genomic_DNA"/>
</dbReference>
<keyword evidence="6" id="KW-0418">Kinase</keyword>
<dbReference type="EC" id="2.7.13.3" evidence="2"/>
<dbReference type="GO" id="GO:0005524">
    <property type="term" value="F:ATP binding"/>
    <property type="evidence" value="ECO:0007669"/>
    <property type="project" value="UniProtKB-KW"/>
</dbReference>
<dbReference type="InterPro" id="IPR050482">
    <property type="entry name" value="Sensor_HK_TwoCompSys"/>
</dbReference>
<evidence type="ECO:0000256" key="1">
    <source>
        <dbReference type="ARBA" id="ARBA00000085"/>
    </source>
</evidence>
<comment type="catalytic activity">
    <reaction evidence="1">
        <text>ATP + protein L-histidine = ADP + protein N-phospho-L-histidine.</text>
        <dbReference type="EC" id="2.7.13.3"/>
    </reaction>
</comment>
<dbReference type="GO" id="GO:0000155">
    <property type="term" value="F:phosphorelay sensor kinase activity"/>
    <property type="evidence" value="ECO:0007669"/>
    <property type="project" value="InterPro"/>
</dbReference>
<dbReference type="Pfam" id="PF07730">
    <property type="entry name" value="HisKA_3"/>
    <property type="match status" value="1"/>
</dbReference>
<reference evidence="11 12" key="1">
    <citation type="submission" date="2015-10" db="EMBL/GenBank/DDBJ databases">
        <authorList>
            <person name="Gilbert D.G."/>
        </authorList>
    </citation>
    <scope>NUCLEOTIDE SEQUENCE [LARGE SCALE GENOMIC DNA]</scope>
    <source>
        <strain evidence="11 12">NRRL B-16712</strain>
    </source>
</reference>
<dbReference type="Proteomes" id="UP000053244">
    <property type="component" value="Unassembled WGS sequence"/>
</dbReference>
<proteinExistence type="predicted"/>
<name>A0A101JMM7_9ACTN</name>
<dbReference type="PANTHER" id="PTHR24421:SF10">
    <property type="entry name" value="NITRATE_NITRITE SENSOR PROTEIN NARQ"/>
    <property type="match status" value="1"/>
</dbReference>
<feature type="transmembrane region" description="Helical" evidence="9">
    <location>
        <begin position="59"/>
        <end position="77"/>
    </location>
</feature>
<dbReference type="InterPro" id="IPR036890">
    <property type="entry name" value="HATPase_C_sf"/>
</dbReference>
<evidence type="ECO:0000259" key="10">
    <source>
        <dbReference type="Pfam" id="PF07730"/>
    </source>
</evidence>
<keyword evidence="3" id="KW-0597">Phosphoprotein</keyword>
<evidence type="ECO:0000256" key="9">
    <source>
        <dbReference type="SAM" id="Phobius"/>
    </source>
</evidence>
<feature type="transmembrane region" description="Helical" evidence="9">
    <location>
        <begin position="36"/>
        <end position="53"/>
    </location>
</feature>
<dbReference type="InterPro" id="IPR011712">
    <property type="entry name" value="Sig_transdc_His_kin_sub3_dim/P"/>
</dbReference>